<proteinExistence type="predicted"/>
<dbReference type="OrthoDB" id="10481153at2759"/>
<name>A0A0C2H3B5_9BILA</name>
<accession>A0A0C2H3B5</accession>
<dbReference type="AlphaFoldDB" id="A0A0C2H3B5"/>
<dbReference type="EMBL" id="KN728367">
    <property type="protein sequence ID" value="KIH63901.1"/>
    <property type="molecule type" value="Genomic_DNA"/>
</dbReference>
<dbReference type="Proteomes" id="UP000054047">
    <property type="component" value="Unassembled WGS sequence"/>
</dbReference>
<evidence type="ECO:0000256" key="1">
    <source>
        <dbReference type="SAM" id="SignalP"/>
    </source>
</evidence>
<feature type="signal peptide" evidence="1">
    <location>
        <begin position="1"/>
        <end position="19"/>
    </location>
</feature>
<reference evidence="2 3" key="1">
    <citation type="submission" date="2013-12" db="EMBL/GenBank/DDBJ databases">
        <title>Draft genome of the parsitic nematode Ancylostoma duodenale.</title>
        <authorList>
            <person name="Mitreva M."/>
        </authorList>
    </citation>
    <scope>NUCLEOTIDE SEQUENCE [LARGE SCALE GENOMIC DNA]</scope>
    <source>
        <strain evidence="2 3">Zhejiang</strain>
    </source>
</reference>
<gene>
    <name evidence="2" type="ORF">ANCDUO_05793</name>
</gene>
<sequence>MQQPALLLLLLLLCSSVTACYRYAKGQKSPCEDLRCGPGEDCIVSQPKELSVIFCVIIDPHES</sequence>
<protein>
    <submittedName>
        <fullName evidence="2">Uncharacterized protein</fullName>
    </submittedName>
</protein>
<evidence type="ECO:0000313" key="3">
    <source>
        <dbReference type="Proteomes" id="UP000054047"/>
    </source>
</evidence>
<organism evidence="2 3">
    <name type="scientific">Ancylostoma duodenale</name>
    <dbReference type="NCBI Taxonomy" id="51022"/>
    <lineage>
        <taxon>Eukaryota</taxon>
        <taxon>Metazoa</taxon>
        <taxon>Ecdysozoa</taxon>
        <taxon>Nematoda</taxon>
        <taxon>Chromadorea</taxon>
        <taxon>Rhabditida</taxon>
        <taxon>Rhabditina</taxon>
        <taxon>Rhabditomorpha</taxon>
        <taxon>Strongyloidea</taxon>
        <taxon>Ancylostomatidae</taxon>
        <taxon>Ancylostomatinae</taxon>
        <taxon>Ancylostoma</taxon>
    </lineage>
</organism>
<evidence type="ECO:0000313" key="2">
    <source>
        <dbReference type="EMBL" id="KIH63901.1"/>
    </source>
</evidence>
<keyword evidence="3" id="KW-1185">Reference proteome</keyword>
<feature type="chain" id="PRO_5002149523" evidence="1">
    <location>
        <begin position="20"/>
        <end position="63"/>
    </location>
</feature>
<keyword evidence="1" id="KW-0732">Signal</keyword>